<dbReference type="Proteomes" id="UP000177697">
    <property type="component" value="Unassembled WGS sequence"/>
</dbReference>
<comment type="caution">
    <text evidence="1">The sequence shown here is derived from an EMBL/GenBank/DDBJ whole genome shotgun (WGS) entry which is preliminary data.</text>
</comment>
<gene>
    <name evidence="1" type="ORF">A2431_00310</name>
</gene>
<evidence type="ECO:0000313" key="2">
    <source>
        <dbReference type="Proteomes" id="UP000177697"/>
    </source>
</evidence>
<name>A0A1G2UZF2_9BACT</name>
<evidence type="ECO:0000313" key="1">
    <source>
        <dbReference type="EMBL" id="OHB14764.1"/>
    </source>
</evidence>
<accession>A0A1G2UZF2</accession>
<dbReference type="EMBL" id="MHWW01000013">
    <property type="protein sequence ID" value="OHB14764.1"/>
    <property type="molecule type" value="Genomic_DNA"/>
</dbReference>
<protein>
    <submittedName>
        <fullName evidence="1">Uncharacterized protein</fullName>
    </submittedName>
</protein>
<organism evidence="1 2">
    <name type="scientific">Candidatus Zambryskibacteria bacterium RIFOXYC1_FULL_39_10</name>
    <dbReference type="NCBI Taxonomy" id="1802779"/>
    <lineage>
        <taxon>Bacteria</taxon>
        <taxon>Candidatus Zambryskiibacteriota</taxon>
    </lineage>
</organism>
<proteinExistence type="predicted"/>
<dbReference type="AlphaFoldDB" id="A0A1G2UZF2"/>
<reference evidence="1 2" key="1">
    <citation type="journal article" date="2016" name="Nat. Commun.">
        <title>Thousands of microbial genomes shed light on interconnected biogeochemical processes in an aquifer system.</title>
        <authorList>
            <person name="Anantharaman K."/>
            <person name="Brown C.T."/>
            <person name="Hug L.A."/>
            <person name="Sharon I."/>
            <person name="Castelle C.J."/>
            <person name="Probst A.J."/>
            <person name="Thomas B.C."/>
            <person name="Singh A."/>
            <person name="Wilkins M.J."/>
            <person name="Karaoz U."/>
            <person name="Brodie E.L."/>
            <person name="Williams K.H."/>
            <person name="Hubbard S.S."/>
            <person name="Banfield J.F."/>
        </authorList>
    </citation>
    <scope>NUCLEOTIDE SEQUENCE [LARGE SCALE GENOMIC DNA]</scope>
</reference>
<sequence length="282" mass="33332">MGGKDKLYKMVTNKGPVHFKLDLSHFLEDYSIKDTQNKLYELISTGQEITAYTEESILDRYKSNKPYFHQDFRRMYLKWKSTARRLLEIHKKYLLDEFEKFSRTDSVPVTNLEEDLLVSEEEGQQWVKNIREETYKKLDILQEVRKKVGKHPSKFKLVTKEIKFITVVEYTKDRGDKFIYLVNDDYSIKPPLTAPFKGLSGKINKSGRLLYDISKSPHRLAVDDYGNQAHKYWNLNKDNPMYARAGFLLKDVIKLENGEYKFLIKIKRIGNGTYEKNLSKFQ</sequence>